<dbReference type="GO" id="GO:0030428">
    <property type="term" value="C:cell septum"/>
    <property type="evidence" value="ECO:0007669"/>
    <property type="project" value="UniProtKB-SubCell"/>
</dbReference>
<dbReference type="PROSITE" id="PS50110">
    <property type="entry name" value="RESPONSE_REGULATORY"/>
    <property type="match status" value="1"/>
</dbReference>
<accession>A0A6B3NLN3</accession>
<evidence type="ECO:0000256" key="2">
    <source>
        <dbReference type="PROSITE-ProRule" id="PRU00169"/>
    </source>
</evidence>
<evidence type="ECO:0000313" key="4">
    <source>
        <dbReference type="EMBL" id="NER30098.1"/>
    </source>
</evidence>
<dbReference type="EMBL" id="JAAHFQ010000487">
    <property type="protein sequence ID" value="NER30098.1"/>
    <property type="molecule type" value="Genomic_DNA"/>
</dbReference>
<organism evidence="4">
    <name type="scientific">Symploca sp. SIO1C4</name>
    <dbReference type="NCBI Taxonomy" id="2607765"/>
    <lineage>
        <taxon>Bacteria</taxon>
        <taxon>Bacillati</taxon>
        <taxon>Cyanobacteriota</taxon>
        <taxon>Cyanophyceae</taxon>
        <taxon>Coleofasciculales</taxon>
        <taxon>Coleofasciculaceae</taxon>
        <taxon>Symploca</taxon>
    </lineage>
</organism>
<dbReference type="PANTHER" id="PTHR44591:SF23">
    <property type="entry name" value="CHEY SUBFAMILY"/>
    <property type="match status" value="1"/>
</dbReference>
<dbReference type="GO" id="GO:0043158">
    <property type="term" value="P:heterocyst development"/>
    <property type="evidence" value="ECO:0007669"/>
    <property type="project" value="UniProtKB-KW"/>
</dbReference>
<proteinExistence type="predicted"/>
<keyword evidence="1 2" id="KW-0597">Phosphoprotein</keyword>
<comment type="caution">
    <text evidence="4">The sequence shown here is derived from an EMBL/GenBank/DDBJ whole genome shotgun (WGS) entry which is preliminary data.</text>
</comment>
<dbReference type="InterPro" id="IPR050595">
    <property type="entry name" value="Bact_response_regulator"/>
</dbReference>
<dbReference type="InterPro" id="IPR011006">
    <property type="entry name" value="CheY-like_superfamily"/>
</dbReference>
<dbReference type="GO" id="GO:0000160">
    <property type="term" value="P:phosphorelay signal transduction system"/>
    <property type="evidence" value="ECO:0007669"/>
    <property type="project" value="UniProtKB-KW"/>
</dbReference>
<name>A0A6B3NLN3_9CYAN</name>
<dbReference type="InterPro" id="IPR001789">
    <property type="entry name" value="Sig_transdc_resp-reg_receiver"/>
</dbReference>
<dbReference type="AlphaFoldDB" id="A0A6B3NLN3"/>
<gene>
    <name evidence="4" type="ORF">F6J89_21380</name>
</gene>
<evidence type="ECO:0000259" key="3">
    <source>
        <dbReference type="PROSITE" id="PS50110"/>
    </source>
</evidence>
<dbReference type="SMART" id="SM00448">
    <property type="entry name" value="REC"/>
    <property type="match status" value="1"/>
</dbReference>
<protein>
    <submittedName>
        <fullName evidence="4">Response regulator</fullName>
    </submittedName>
</protein>
<dbReference type="PANTHER" id="PTHR44591">
    <property type="entry name" value="STRESS RESPONSE REGULATOR PROTEIN 1"/>
    <property type="match status" value="1"/>
</dbReference>
<feature type="domain" description="Response regulatory" evidence="3">
    <location>
        <begin position="278"/>
        <end position="394"/>
    </location>
</feature>
<dbReference type="PIRSF" id="PIRSF005897">
    <property type="entry name" value="RR_PatA"/>
    <property type="match status" value="1"/>
</dbReference>
<sequence length="403" mass="45188">MTAQPKPPLVYMSLLTAQKQFQFLKTLKRLRFSGQLVLAGSTGRQWIIYFYLGEIIYATGGTHPVRRWQRNLIAHCPQIPTQSSAWQSDLIGIDSGSLNISWEYRLLCLWVGQQKMTRFQAAKIVTSVSAEVLFDAAQAMRVTARIQPNSFSSQPSVLIGVEETIAEVQKLWQAWQRAKLSEYSPNHAPVIEQPHSLQKYSSAAVYQTLIKILNGQNTLRDVAVQMKRDVVEVTRSLMPYISLAWVKLTNIPDLPAPISTIPEKPTATKASAEHTEALVACVDDSIWVCQTMKKLITAAGYRFVSVNNALRAPAVLLARKPDLIFLDIVMPNANGYEICEQLRKLSLFRDTPIVFLTWKDGEAARLRAKLVGASDFLNKPLDAQKLLDVIRKHLYSGVVIPSE</sequence>
<feature type="modified residue" description="4-aspartylphosphate" evidence="2">
    <location>
        <position position="327"/>
    </location>
</feature>
<reference evidence="4" key="1">
    <citation type="submission" date="2019-11" db="EMBL/GenBank/DDBJ databases">
        <title>Genomic insights into an expanded diversity of filamentous marine cyanobacteria reveals the extraordinary biosynthetic potential of Moorea and Okeania.</title>
        <authorList>
            <person name="Ferreira Leao T."/>
            <person name="Wang M."/>
            <person name="Moss N."/>
            <person name="Da Silva R."/>
            <person name="Sanders J."/>
            <person name="Nurk S."/>
            <person name="Gurevich A."/>
            <person name="Humphrey G."/>
            <person name="Reher R."/>
            <person name="Zhu Q."/>
            <person name="Belda-Ferre P."/>
            <person name="Glukhov E."/>
            <person name="Rex R."/>
            <person name="Dorrestein P.C."/>
            <person name="Knight R."/>
            <person name="Pevzner P."/>
            <person name="Gerwick W.H."/>
            <person name="Gerwick L."/>
        </authorList>
    </citation>
    <scope>NUCLEOTIDE SEQUENCE</scope>
    <source>
        <strain evidence="4">SIO1C4</strain>
    </source>
</reference>
<dbReference type="InterPro" id="IPR025497">
    <property type="entry name" value="PatA-like_N"/>
</dbReference>
<evidence type="ECO:0000256" key="1">
    <source>
        <dbReference type="ARBA" id="ARBA00022553"/>
    </source>
</evidence>
<dbReference type="SUPFAM" id="SSF52172">
    <property type="entry name" value="CheY-like"/>
    <property type="match status" value="1"/>
</dbReference>
<dbReference type="Pfam" id="PF14332">
    <property type="entry name" value="DUF4388"/>
    <property type="match status" value="1"/>
</dbReference>
<dbReference type="InterPro" id="IPR024186">
    <property type="entry name" value="Sig_transdc_resp-reg_PatA"/>
</dbReference>
<dbReference type="Gene3D" id="3.40.50.2300">
    <property type="match status" value="1"/>
</dbReference>
<dbReference type="Pfam" id="PF00072">
    <property type="entry name" value="Response_reg"/>
    <property type="match status" value="1"/>
</dbReference>